<organism evidence="6">
    <name type="scientific">Leifsonia sp. NPDC080035</name>
    <dbReference type="NCBI Taxonomy" id="3143936"/>
    <lineage>
        <taxon>Bacteria</taxon>
        <taxon>Bacillati</taxon>
        <taxon>Actinomycetota</taxon>
        <taxon>Actinomycetes</taxon>
        <taxon>Micrococcales</taxon>
        <taxon>Microbacteriaceae</taxon>
        <taxon>Leifsonia</taxon>
    </lineage>
</organism>
<gene>
    <name evidence="6" type="ORF">AAME72_09510</name>
</gene>
<protein>
    <submittedName>
        <fullName evidence="6">LysR family transcriptional regulator</fullName>
    </submittedName>
</protein>
<evidence type="ECO:0000256" key="1">
    <source>
        <dbReference type="ARBA" id="ARBA00009437"/>
    </source>
</evidence>
<dbReference type="InterPro" id="IPR036388">
    <property type="entry name" value="WH-like_DNA-bd_sf"/>
</dbReference>
<sequence>MDVIAACRVLVEVGERGSVTGAAASLRVAQSVASRRILALERHLGGALLERTARSAVLTPFARDLLPSARRLVRLADELELDAERARLRPVTVAVPMGCATRDLAVVDAAGRAAGIRLDFVAAPPARRAELAAANGVRVTVASVPPADGVWAAELGAAGRRATGATLRIGSLRRGRTGRARDGDAGARLRIGPEDDVPHVRDVLQRAGYAAGLLPGQLPVDDSTTAALAAVLADGDLLLCSEAEASELGLHWRPFTGLDLARGYTVTGQSEHDVAAVRSAVGDELAAAFGAHPSGRPLADDEVHDE</sequence>
<comment type="similarity">
    <text evidence="1">Belongs to the LysR transcriptional regulatory family.</text>
</comment>
<dbReference type="PROSITE" id="PS50931">
    <property type="entry name" value="HTH_LYSR"/>
    <property type="match status" value="1"/>
</dbReference>
<evidence type="ECO:0000256" key="2">
    <source>
        <dbReference type="ARBA" id="ARBA00023015"/>
    </source>
</evidence>
<dbReference type="GO" id="GO:0000976">
    <property type="term" value="F:transcription cis-regulatory region binding"/>
    <property type="evidence" value="ECO:0007669"/>
    <property type="project" value="TreeGrafter"/>
</dbReference>
<dbReference type="EMBL" id="CP157390">
    <property type="protein sequence ID" value="XBM50091.1"/>
    <property type="molecule type" value="Genomic_DNA"/>
</dbReference>
<proteinExistence type="inferred from homology"/>
<dbReference type="RefSeq" id="WP_348790001.1">
    <property type="nucleotide sequence ID" value="NZ_CP157390.1"/>
</dbReference>
<keyword evidence="4" id="KW-0804">Transcription</keyword>
<dbReference type="InterPro" id="IPR000847">
    <property type="entry name" value="LysR_HTH_N"/>
</dbReference>
<dbReference type="Pfam" id="PF00126">
    <property type="entry name" value="HTH_1"/>
    <property type="match status" value="1"/>
</dbReference>
<reference evidence="6" key="1">
    <citation type="submission" date="2024-05" db="EMBL/GenBank/DDBJ databases">
        <title>The Natural Products Discovery Center: Release of the First 8490 Sequenced Strains for Exploring Actinobacteria Biosynthetic Diversity.</title>
        <authorList>
            <person name="Kalkreuter E."/>
            <person name="Kautsar S.A."/>
            <person name="Yang D."/>
            <person name="Bader C.D."/>
            <person name="Teijaro C.N."/>
            <person name="Fluegel L."/>
            <person name="Davis C.M."/>
            <person name="Simpson J.R."/>
            <person name="Lauterbach L."/>
            <person name="Steele A.D."/>
            <person name="Gui C."/>
            <person name="Meng S."/>
            <person name="Li G."/>
            <person name="Viehrig K."/>
            <person name="Ye F."/>
            <person name="Su P."/>
            <person name="Kiefer A.F."/>
            <person name="Nichols A."/>
            <person name="Cepeda A.J."/>
            <person name="Yan W."/>
            <person name="Fan B."/>
            <person name="Jiang Y."/>
            <person name="Adhikari A."/>
            <person name="Zheng C.-J."/>
            <person name="Schuster L."/>
            <person name="Cowan T.M."/>
            <person name="Smanski M.J."/>
            <person name="Chevrette M.G."/>
            <person name="de Carvalho L.P.S."/>
            <person name="Shen B."/>
        </authorList>
    </citation>
    <scope>NUCLEOTIDE SEQUENCE</scope>
    <source>
        <strain evidence="6">NPDC080035</strain>
    </source>
</reference>
<dbReference type="PANTHER" id="PTHR30126:SF40">
    <property type="entry name" value="HTH-TYPE TRANSCRIPTIONAL REGULATOR GLTR"/>
    <property type="match status" value="1"/>
</dbReference>
<accession>A0AAU7GI19</accession>
<dbReference type="AlphaFoldDB" id="A0AAU7GI19"/>
<keyword evidence="2" id="KW-0805">Transcription regulation</keyword>
<name>A0AAU7GI19_9MICO</name>
<evidence type="ECO:0000259" key="5">
    <source>
        <dbReference type="PROSITE" id="PS50931"/>
    </source>
</evidence>
<keyword evidence="3" id="KW-0238">DNA-binding</keyword>
<evidence type="ECO:0000256" key="4">
    <source>
        <dbReference type="ARBA" id="ARBA00023163"/>
    </source>
</evidence>
<dbReference type="InterPro" id="IPR036390">
    <property type="entry name" value="WH_DNA-bd_sf"/>
</dbReference>
<dbReference type="GO" id="GO:0003700">
    <property type="term" value="F:DNA-binding transcription factor activity"/>
    <property type="evidence" value="ECO:0007669"/>
    <property type="project" value="InterPro"/>
</dbReference>
<dbReference type="PANTHER" id="PTHR30126">
    <property type="entry name" value="HTH-TYPE TRANSCRIPTIONAL REGULATOR"/>
    <property type="match status" value="1"/>
</dbReference>
<dbReference type="Gene3D" id="1.10.10.10">
    <property type="entry name" value="Winged helix-like DNA-binding domain superfamily/Winged helix DNA-binding domain"/>
    <property type="match status" value="1"/>
</dbReference>
<evidence type="ECO:0000256" key="3">
    <source>
        <dbReference type="ARBA" id="ARBA00023125"/>
    </source>
</evidence>
<dbReference type="SUPFAM" id="SSF46785">
    <property type="entry name" value="Winged helix' DNA-binding domain"/>
    <property type="match status" value="1"/>
</dbReference>
<evidence type="ECO:0000313" key="6">
    <source>
        <dbReference type="EMBL" id="XBM50091.1"/>
    </source>
</evidence>
<feature type="domain" description="HTH lysR-type" evidence="5">
    <location>
        <begin position="1"/>
        <end position="59"/>
    </location>
</feature>